<keyword evidence="2" id="KW-1185">Reference proteome</keyword>
<evidence type="ECO:0000313" key="2">
    <source>
        <dbReference type="Proteomes" id="UP001243375"/>
    </source>
</evidence>
<comment type="caution">
    <text evidence="1">The sequence shown here is derived from an EMBL/GenBank/DDBJ whole genome shotgun (WGS) entry which is preliminary data.</text>
</comment>
<evidence type="ECO:0000313" key="1">
    <source>
        <dbReference type="EMBL" id="KAJ9125513.1"/>
    </source>
</evidence>
<dbReference type="Proteomes" id="UP001243375">
    <property type="component" value="Unassembled WGS sequence"/>
</dbReference>
<dbReference type="EMBL" id="JASBWU010000001">
    <property type="protein sequence ID" value="KAJ9125513.1"/>
    <property type="molecule type" value="Genomic_DNA"/>
</dbReference>
<gene>
    <name evidence="1" type="ORF">QFC22_000474</name>
</gene>
<proteinExistence type="predicted"/>
<reference evidence="1" key="1">
    <citation type="submission" date="2023-04" db="EMBL/GenBank/DDBJ databases">
        <title>Draft Genome sequencing of Naganishia species isolated from polar environments using Oxford Nanopore Technology.</title>
        <authorList>
            <person name="Leo P."/>
            <person name="Venkateswaran K."/>
        </authorList>
    </citation>
    <scope>NUCLEOTIDE SEQUENCE</scope>
    <source>
        <strain evidence="1">MNA-CCFEE 5425</strain>
    </source>
</reference>
<protein>
    <submittedName>
        <fullName evidence="1">Uncharacterized protein</fullName>
    </submittedName>
</protein>
<name>A0ACC2XNE5_9TREE</name>
<accession>A0ACC2XNE5</accession>
<organism evidence="1 2">
    <name type="scientific">Naganishia vaughanmartiniae</name>
    <dbReference type="NCBI Taxonomy" id="1424756"/>
    <lineage>
        <taxon>Eukaryota</taxon>
        <taxon>Fungi</taxon>
        <taxon>Dikarya</taxon>
        <taxon>Basidiomycota</taxon>
        <taxon>Agaricomycotina</taxon>
        <taxon>Tremellomycetes</taxon>
        <taxon>Filobasidiales</taxon>
        <taxon>Filobasidiaceae</taxon>
        <taxon>Naganishia</taxon>
    </lineage>
</organism>
<sequence>MSVAVALPPPLETPLGCSIPPLLPHAISVSLPTWKANIGYEEGEKWVVEKMQTGYPRFFIHRSIQKLARICLAKFGTPDEHCTLFPSPKVAQEARKFLQNRPEPVASRIVEFIICPSSSSLITPATEHIVGSPGDAAVQVPAKGEVDVIELQILLYNKQAAPLAKQFWQHTGDGVSSRLAERALAFLGEGPASPSDETGDQPVTNFTNGVQTENEDASPATGKQPLKLSYSRNRHYGGRGKVPTVITPVVSRTPSSAGNTRTSLDHKTPSPTSSALPISALPEDEIEIDHSTFLEERYGRNLPLSSSKLAKTALRRRIAGVLLPEEKAASSGAGAEDQVPRGIGAGLQGGKHVKPLTEDEVYLYPTGMSAIWHSHQLAMYWKTQRQESVGKSVCFGYVDLPDPLSVQSTDIASAHRATFRFPYTDTLKILQKWGPGCHFFGHGDDADLDAFAQLLEAQRSQNSGEPPILSLSCEFPSNPLLRSPNLKRLRELADEYGFLIIVDETVGNFVNVEVASWADIVVSSLTKVFSGDTNVMGGSLVLNPYSKHFGELKAAIDVTYQDTYFAEDAVFMERNSRDFRTRIATINDNAYALTEFLRLRSLKNPTAPQGSVIKEVYYPRYITPENFAIAQRLPSTGKGGFGGLFSLTFTSITASRAFFDALECCKGPSLGTNFTLACPYTILAHYLELDWASGFGVEAGLVRVSVGLEPIQSLFASFTRALEAAEKAQAEGGN</sequence>